<dbReference type="Gene3D" id="1.10.287.70">
    <property type="match status" value="1"/>
</dbReference>
<feature type="transmembrane region" description="Helical" evidence="1">
    <location>
        <begin position="267"/>
        <end position="290"/>
    </location>
</feature>
<keyword evidence="4" id="KW-1185">Reference proteome</keyword>
<dbReference type="OrthoDB" id="73653at2759"/>
<dbReference type="Pfam" id="PF07885">
    <property type="entry name" value="Ion_trans_2"/>
    <property type="match status" value="1"/>
</dbReference>
<name>A0A1R2C465_9CILI</name>
<accession>A0A1R2C465</accession>
<evidence type="ECO:0000313" key="3">
    <source>
        <dbReference type="EMBL" id="OMJ83725.1"/>
    </source>
</evidence>
<dbReference type="EMBL" id="MPUH01000293">
    <property type="protein sequence ID" value="OMJ83725.1"/>
    <property type="molecule type" value="Genomic_DNA"/>
</dbReference>
<feature type="domain" description="Potassium channel" evidence="2">
    <location>
        <begin position="219"/>
        <end position="294"/>
    </location>
</feature>
<keyword evidence="1" id="KW-0472">Membrane</keyword>
<dbReference type="GO" id="GO:0016020">
    <property type="term" value="C:membrane"/>
    <property type="evidence" value="ECO:0007669"/>
    <property type="project" value="InterPro"/>
</dbReference>
<evidence type="ECO:0000313" key="4">
    <source>
        <dbReference type="Proteomes" id="UP000187209"/>
    </source>
</evidence>
<dbReference type="Proteomes" id="UP000187209">
    <property type="component" value="Unassembled WGS sequence"/>
</dbReference>
<evidence type="ECO:0000259" key="2">
    <source>
        <dbReference type="Pfam" id="PF07885"/>
    </source>
</evidence>
<evidence type="ECO:0000256" key="1">
    <source>
        <dbReference type="SAM" id="Phobius"/>
    </source>
</evidence>
<organism evidence="3 4">
    <name type="scientific">Stentor coeruleus</name>
    <dbReference type="NCBI Taxonomy" id="5963"/>
    <lineage>
        <taxon>Eukaryota</taxon>
        <taxon>Sar</taxon>
        <taxon>Alveolata</taxon>
        <taxon>Ciliophora</taxon>
        <taxon>Postciliodesmatophora</taxon>
        <taxon>Heterotrichea</taxon>
        <taxon>Heterotrichida</taxon>
        <taxon>Stentoridae</taxon>
        <taxon>Stentor</taxon>
    </lineage>
</organism>
<feature type="transmembrane region" description="Helical" evidence="1">
    <location>
        <begin position="81"/>
        <end position="100"/>
    </location>
</feature>
<sequence length="495" mass="57019">MDRVKVFPDSGARWTNNNAFPRRVKTIFPKKNIGHLKPKMITCTMLTVLLSSLSIFIAVVENRAHKARVITINSFTYSLRLALIGTSLLQGILLIIYWSLRSKVNKAYNMFFSKSGVFAGNDCKKLMAFEFILISIVQPYTYNTVIFDNEYNFVTLDDLITICVLCRSYFLFKLLYDASYYNSYRAQWVGNLTDVENMMKFALKAFLQTQVYSFIIGMLVLSVMFFALIITTIEKELHQQVRTYSDAIFLTFVTEITIGYGDTVPSVVVTQLVSVLTCFCGAFMFAMLLISIQNTIDLSDNESSAFNDIKYVIDSKSLNKLAVKVVQNWWTLSKMRKKNLPRFTQVVKYNKNLAKFRLTRMKNNAGHNTNMKTTIYNMGWTSRQRTKQLCKSFKELDDYEKISTALLKKQLVISKKSTFIEMNCQEILENLTGVRDDKNYVRLPSFNPRGSSLNNNLASLKKQKDMAVKRLLMRFSQSTVYDTEDNLTPALEKKK</sequence>
<dbReference type="InterPro" id="IPR015449">
    <property type="entry name" value="K_chnl_Ca-activ_SK"/>
</dbReference>
<gene>
    <name evidence="3" type="ORF">SteCoe_15267</name>
</gene>
<proteinExistence type="predicted"/>
<dbReference type="AlphaFoldDB" id="A0A1R2C465"/>
<dbReference type="InterPro" id="IPR013099">
    <property type="entry name" value="K_chnl_dom"/>
</dbReference>
<keyword evidence="1" id="KW-0812">Transmembrane</keyword>
<protein>
    <recommendedName>
        <fullName evidence="2">Potassium channel domain-containing protein</fullName>
    </recommendedName>
</protein>
<keyword evidence="1" id="KW-1133">Transmembrane helix</keyword>
<comment type="caution">
    <text evidence="3">The sequence shown here is derived from an EMBL/GenBank/DDBJ whole genome shotgun (WGS) entry which is preliminary data.</text>
</comment>
<reference evidence="3 4" key="1">
    <citation type="submission" date="2016-11" db="EMBL/GenBank/DDBJ databases">
        <title>The macronuclear genome of Stentor coeruleus: a giant cell with tiny introns.</title>
        <authorList>
            <person name="Slabodnick M."/>
            <person name="Ruby J.G."/>
            <person name="Reiff S.B."/>
            <person name="Swart E.C."/>
            <person name="Gosai S."/>
            <person name="Prabakaran S."/>
            <person name="Witkowska E."/>
            <person name="Larue G.E."/>
            <person name="Fisher S."/>
            <person name="Freeman R.M."/>
            <person name="Gunawardena J."/>
            <person name="Chu W."/>
            <person name="Stover N.A."/>
            <person name="Gregory B.D."/>
            <person name="Nowacki M."/>
            <person name="Derisi J."/>
            <person name="Roy S.W."/>
            <person name="Marshall W.F."/>
            <person name="Sood P."/>
        </authorList>
    </citation>
    <scope>NUCLEOTIDE SEQUENCE [LARGE SCALE GENOMIC DNA]</scope>
    <source>
        <strain evidence="3">WM001</strain>
    </source>
</reference>
<feature type="transmembrane region" description="Helical" evidence="1">
    <location>
        <begin position="211"/>
        <end position="231"/>
    </location>
</feature>
<dbReference type="GO" id="GO:0016286">
    <property type="term" value="F:small conductance calcium-activated potassium channel activity"/>
    <property type="evidence" value="ECO:0007669"/>
    <property type="project" value="InterPro"/>
</dbReference>
<dbReference type="PANTHER" id="PTHR10153">
    <property type="entry name" value="SMALL CONDUCTANCE CALCIUM-ACTIVATED POTASSIUM CHANNEL"/>
    <property type="match status" value="1"/>
</dbReference>
<dbReference type="SUPFAM" id="SSF81324">
    <property type="entry name" value="Voltage-gated potassium channels"/>
    <property type="match status" value="1"/>
</dbReference>
<feature type="transmembrane region" description="Helical" evidence="1">
    <location>
        <begin position="39"/>
        <end position="60"/>
    </location>
</feature>